<dbReference type="InterPro" id="IPR002641">
    <property type="entry name" value="PNPLA_dom"/>
</dbReference>
<dbReference type="Pfam" id="PF01734">
    <property type="entry name" value="Patatin"/>
    <property type="match status" value="1"/>
</dbReference>
<feature type="active site" description="Nucleophile" evidence="4">
    <location>
        <position position="41"/>
    </location>
</feature>
<name>A0A425Y055_9BACT</name>
<dbReference type="Gene3D" id="3.40.1090.10">
    <property type="entry name" value="Cytosolic phospholipase A2 catalytic domain"/>
    <property type="match status" value="2"/>
</dbReference>
<evidence type="ECO:0000256" key="2">
    <source>
        <dbReference type="ARBA" id="ARBA00022963"/>
    </source>
</evidence>
<dbReference type="CDD" id="cd07208">
    <property type="entry name" value="Pat_hypo_Ecoli_yjju_like"/>
    <property type="match status" value="1"/>
</dbReference>
<dbReference type="AlphaFoldDB" id="A0A425Y055"/>
<evidence type="ECO:0000256" key="4">
    <source>
        <dbReference type="PROSITE-ProRule" id="PRU01161"/>
    </source>
</evidence>
<comment type="caution">
    <text evidence="6">The sequence shown here is derived from an EMBL/GenBank/DDBJ whole genome shotgun (WGS) entry which is preliminary data.</text>
</comment>
<dbReference type="InterPro" id="IPR045943">
    <property type="entry name" value="DUF6363"/>
</dbReference>
<accession>A0A425Y055</accession>
<keyword evidence="3 4" id="KW-0443">Lipid metabolism</keyword>
<keyword evidence="2 4" id="KW-0442">Lipid degradation</keyword>
<feature type="domain" description="PNPLA" evidence="5">
    <location>
        <begin position="7"/>
        <end position="173"/>
    </location>
</feature>
<keyword evidence="1 4" id="KW-0378">Hydrolase</keyword>
<evidence type="ECO:0000256" key="3">
    <source>
        <dbReference type="ARBA" id="ARBA00023098"/>
    </source>
</evidence>
<feature type="active site" description="Proton acceptor" evidence="4">
    <location>
        <position position="160"/>
    </location>
</feature>
<dbReference type="OrthoDB" id="9770965at2"/>
<dbReference type="PANTHER" id="PTHR14226">
    <property type="entry name" value="NEUROPATHY TARGET ESTERASE/SWISS CHEESE D.MELANOGASTER"/>
    <property type="match status" value="1"/>
</dbReference>
<feature type="short sequence motif" description="DGA/G" evidence="4">
    <location>
        <begin position="160"/>
        <end position="162"/>
    </location>
</feature>
<reference evidence="6 7" key="1">
    <citation type="submission" date="2018-07" db="EMBL/GenBank/DDBJ databases">
        <title>Draft genome sequence of Ancylomarina sp. M1P.</title>
        <authorList>
            <person name="Yadav S."/>
            <person name="Villanueva L."/>
            <person name="Damste J.S.S."/>
        </authorList>
    </citation>
    <scope>NUCLEOTIDE SEQUENCE [LARGE SCALE GENOMIC DNA]</scope>
    <source>
        <strain evidence="6 7">M1P</strain>
    </source>
</reference>
<sequence>MAGKIALVIEGGAMRGIFSAGIMDQFLEEGFNPFDMVIGVSAGSINAAAYLADHMGRNFEVYTNYSLQPGYISFTNFIKGNHFIDLDWLWNVTEKNLPINTDLLFEKNIDFEIGFTRNDNGEAFFLNPNAENLSHYLKASCTIPLFYRNFLEIEGQVVSDGGVAAPIPVERAYEKGATRIMVLRSRPESYRMNNGLEFKIANFIFSKHKGLVKAIRNRYQVYNQSINFIHNPPEGVEIIEICPPEYFKTSRFTQDYQTLLDDYKTGKEMGKVAIEKFKQNSLIK</sequence>
<organism evidence="6 7">
    <name type="scientific">Ancylomarina euxinus</name>
    <dbReference type="NCBI Taxonomy" id="2283627"/>
    <lineage>
        <taxon>Bacteria</taxon>
        <taxon>Pseudomonadati</taxon>
        <taxon>Bacteroidota</taxon>
        <taxon>Bacteroidia</taxon>
        <taxon>Marinilabiliales</taxon>
        <taxon>Marinifilaceae</taxon>
        <taxon>Ancylomarina</taxon>
    </lineage>
</organism>
<comment type="caution">
    <text evidence="4">Lacks conserved residue(s) required for the propagation of feature annotation.</text>
</comment>
<dbReference type="Proteomes" id="UP000285794">
    <property type="component" value="Unassembled WGS sequence"/>
</dbReference>
<evidence type="ECO:0000256" key="1">
    <source>
        <dbReference type="ARBA" id="ARBA00022801"/>
    </source>
</evidence>
<dbReference type="EMBL" id="QQWG01000010">
    <property type="protein sequence ID" value="RRG20987.1"/>
    <property type="molecule type" value="Genomic_DNA"/>
</dbReference>
<dbReference type="GO" id="GO:0016042">
    <property type="term" value="P:lipid catabolic process"/>
    <property type="evidence" value="ECO:0007669"/>
    <property type="project" value="UniProtKB-UniRule"/>
</dbReference>
<gene>
    <name evidence="6" type="ORF">DWB61_11235</name>
</gene>
<dbReference type="RefSeq" id="WP_125030986.1">
    <property type="nucleotide sequence ID" value="NZ_JAPXVP010000009.1"/>
</dbReference>
<evidence type="ECO:0000313" key="6">
    <source>
        <dbReference type="EMBL" id="RRG20987.1"/>
    </source>
</evidence>
<proteinExistence type="predicted"/>
<dbReference type="InterPro" id="IPR050301">
    <property type="entry name" value="NTE"/>
</dbReference>
<dbReference type="PANTHER" id="PTHR14226:SF25">
    <property type="entry name" value="PHOSPHOESTERASE"/>
    <property type="match status" value="1"/>
</dbReference>
<dbReference type="SUPFAM" id="SSF52151">
    <property type="entry name" value="FabD/lysophospholipase-like"/>
    <property type="match status" value="1"/>
</dbReference>
<feature type="short sequence motif" description="GXSXG" evidence="4">
    <location>
        <begin position="39"/>
        <end position="43"/>
    </location>
</feature>
<dbReference type="InterPro" id="IPR016035">
    <property type="entry name" value="Acyl_Trfase/lysoPLipase"/>
</dbReference>
<dbReference type="PROSITE" id="PS51635">
    <property type="entry name" value="PNPLA"/>
    <property type="match status" value="1"/>
</dbReference>
<dbReference type="GO" id="GO:0016787">
    <property type="term" value="F:hydrolase activity"/>
    <property type="evidence" value="ECO:0007669"/>
    <property type="project" value="UniProtKB-UniRule"/>
</dbReference>
<dbReference type="Pfam" id="PF19890">
    <property type="entry name" value="DUF6363"/>
    <property type="match status" value="1"/>
</dbReference>
<evidence type="ECO:0000313" key="7">
    <source>
        <dbReference type="Proteomes" id="UP000285794"/>
    </source>
</evidence>
<protein>
    <submittedName>
        <fullName evidence="6">Patatin family protein</fullName>
    </submittedName>
</protein>
<dbReference type="InterPro" id="IPR037483">
    <property type="entry name" value="YjjU-like"/>
</dbReference>
<evidence type="ECO:0000259" key="5">
    <source>
        <dbReference type="PROSITE" id="PS51635"/>
    </source>
</evidence>
<keyword evidence="7" id="KW-1185">Reference proteome</keyword>